<reference evidence="11" key="1">
    <citation type="submission" date="2025-08" db="UniProtKB">
        <authorList>
            <consortium name="RefSeq"/>
        </authorList>
    </citation>
    <scope>IDENTIFICATION</scope>
</reference>
<proteinExistence type="inferred from homology"/>
<dbReference type="PANTHER" id="PTHR46600:SF7">
    <property type="entry name" value="SI:DKEY-228B2.6-RELATED"/>
    <property type="match status" value="1"/>
</dbReference>
<keyword evidence="6" id="KW-0131">Cell cycle</keyword>
<keyword evidence="6" id="KW-0804">Transcription</keyword>
<evidence type="ECO:0000256" key="3">
    <source>
        <dbReference type="ARBA" id="ARBA00022833"/>
    </source>
</evidence>
<keyword evidence="1" id="KW-0479">Metal-binding</keyword>
<dbReference type="SMART" id="SM00692">
    <property type="entry name" value="DM3"/>
    <property type="match status" value="1"/>
</dbReference>
<dbReference type="RefSeq" id="XP_034055215.1">
    <property type="nucleotide sequence ID" value="XM_034199324.1"/>
</dbReference>
<dbReference type="Proteomes" id="UP000515161">
    <property type="component" value="Unplaced"/>
</dbReference>
<keyword evidence="6" id="KW-0805">Transcription regulation</keyword>
<evidence type="ECO:0000256" key="8">
    <source>
        <dbReference type="SAM" id="MobiDB-lite"/>
    </source>
</evidence>
<dbReference type="SUPFAM" id="SSF57716">
    <property type="entry name" value="Glucocorticoid receptor-like (DNA-binding domain)"/>
    <property type="match status" value="1"/>
</dbReference>
<evidence type="ECO:0000313" key="11">
    <source>
        <dbReference type="RefSeq" id="XP_034055215.1"/>
    </source>
</evidence>
<evidence type="ECO:0000256" key="1">
    <source>
        <dbReference type="ARBA" id="ARBA00022723"/>
    </source>
</evidence>
<keyword evidence="6" id="KW-0539">Nucleus</keyword>
<dbReference type="KEGG" id="gacu:117535010"/>
<dbReference type="GO" id="GO:0006357">
    <property type="term" value="P:regulation of transcription by RNA polymerase II"/>
    <property type="evidence" value="ECO:0007669"/>
    <property type="project" value="TreeGrafter"/>
</dbReference>
<evidence type="ECO:0000256" key="7">
    <source>
        <dbReference type="SAM" id="Coils"/>
    </source>
</evidence>
<evidence type="ECO:0000313" key="10">
    <source>
        <dbReference type="Proteomes" id="UP000515161"/>
    </source>
</evidence>
<sequence>MLVRMLCGPTPWMYNKNWIQRGRRGLVLSYESCSLAHEDKMAQLFFFIQRFTDHSFPMLVNGEKSFWAQGHYGLIRKLQYRRLDTTNIFLRVRRTSWGLGPHVRKITGCSGFFSTSSLAVEPFWLHAPFNNFRKIERSTPPNPASSTLHTSVDIARSTQQLKMPSCVAFNCKKRTAEKGATVSLFRFPHHDKARMLSWVHNINRKNWMPSPDSRLCALHFTEECFHPSCGRSLLNSNAVPTIFAYPGVNTSFKKPAVSHTSSKTQAVSMHTEITDTVNFDHPYCCKPVSSPTPPGEVAPSTDVTNVVEPMNCSTTVTTNQNSVSVTEVSDGHGSTAPLPNVTVEEQTPFGNILSETAKSPDAQITIRKLQMKVHNMGRKLVISRKRLKVEKQKSRRLNTRISSCSAVIQELNQKLGQMKEEALVMAKNNSKCNPKSKPKSKPKGNPQSDLQSEPRSKPKSKPKSDPQSKPKSKPKSDPKSKVPGNNLH</sequence>
<evidence type="ECO:0000256" key="6">
    <source>
        <dbReference type="RuleBase" id="RU369073"/>
    </source>
</evidence>
<dbReference type="GO" id="GO:0001935">
    <property type="term" value="P:endothelial cell proliferation"/>
    <property type="evidence" value="ECO:0007669"/>
    <property type="project" value="UniProtKB-UniRule"/>
</dbReference>
<comment type="similarity">
    <text evidence="6">Belongs to the THAP1 family.</text>
</comment>
<gene>
    <name evidence="11" type="primary">LOC117535010</name>
</gene>
<evidence type="ECO:0000256" key="4">
    <source>
        <dbReference type="ARBA" id="ARBA00023125"/>
    </source>
</evidence>
<keyword evidence="2 5" id="KW-0863">Zinc-finger</keyword>
<organism evidence="10 11">
    <name type="scientific">Gymnodraco acuticeps</name>
    <name type="common">Antarctic dragonfish</name>
    <dbReference type="NCBI Taxonomy" id="8218"/>
    <lineage>
        <taxon>Eukaryota</taxon>
        <taxon>Metazoa</taxon>
        <taxon>Chordata</taxon>
        <taxon>Craniata</taxon>
        <taxon>Vertebrata</taxon>
        <taxon>Euteleostomi</taxon>
        <taxon>Actinopterygii</taxon>
        <taxon>Neopterygii</taxon>
        <taxon>Teleostei</taxon>
        <taxon>Neoteleostei</taxon>
        <taxon>Acanthomorphata</taxon>
        <taxon>Eupercaria</taxon>
        <taxon>Perciformes</taxon>
        <taxon>Notothenioidei</taxon>
        <taxon>Bathydraconidae</taxon>
        <taxon>Gymnodraco</taxon>
    </lineage>
</organism>
<keyword evidence="3" id="KW-0862">Zinc</keyword>
<comment type="function">
    <text evidence="6">DNA-binding transcription regulator that regulates endothelial cell proliferation and G1/S cell-cycle progression. Specifically binds the 5'-[AT]NTNN[GT]GGCA[AGT]-3' core DNA sequence and acts by modulating expression of pRB-E2F cell-cycle target genes.</text>
</comment>
<dbReference type="GO" id="GO:0003700">
    <property type="term" value="F:DNA-binding transcription factor activity"/>
    <property type="evidence" value="ECO:0007669"/>
    <property type="project" value="UniProtKB-UniRule"/>
</dbReference>
<dbReference type="SMART" id="SM00980">
    <property type="entry name" value="THAP"/>
    <property type="match status" value="1"/>
</dbReference>
<feature type="domain" description="THAP-type" evidence="9">
    <location>
        <begin position="163"/>
        <end position="243"/>
    </location>
</feature>
<dbReference type="OrthoDB" id="7312725at2759"/>
<dbReference type="InterPro" id="IPR026516">
    <property type="entry name" value="THAP1/10"/>
</dbReference>
<comment type="subcellular location">
    <subcellularLocation>
        <location evidence="6">Nucleus</location>
        <location evidence="6">Nucleoplasm</location>
    </subcellularLocation>
</comment>
<evidence type="ECO:0000256" key="5">
    <source>
        <dbReference type="PROSITE-ProRule" id="PRU00309"/>
    </source>
</evidence>
<evidence type="ECO:0000259" key="9">
    <source>
        <dbReference type="PROSITE" id="PS50950"/>
    </source>
</evidence>
<dbReference type="GeneID" id="117535010"/>
<keyword evidence="6 7" id="KW-0175">Coiled coil</keyword>
<evidence type="ECO:0000256" key="2">
    <source>
        <dbReference type="ARBA" id="ARBA00022771"/>
    </source>
</evidence>
<dbReference type="GO" id="GO:0000978">
    <property type="term" value="F:RNA polymerase II cis-regulatory region sequence-specific DNA binding"/>
    <property type="evidence" value="ECO:0007669"/>
    <property type="project" value="TreeGrafter"/>
</dbReference>
<dbReference type="GO" id="GO:0008270">
    <property type="term" value="F:zinc ion binding"/>
    <property type="evidence" value="ECO:0007669"/>
    <property type="project" value="UniProtKB-KW"/>
</dbReference>
<keyword evidence="4 5" id="KW-0238">DNA-binding</keyword>
<keyword evidence="10" id="KW-1185">Reference proteome</keyword>
<dbReference type="PROSITE" id="PS50950">
    <property type="entry name" value="ZF_THAP"/>
    <property type="match status" value="1"/>
</dbReference>
<feature type="coiled-coil region" evidence="7">
    <location>
        <begin position="401"/>
        <end position="428"/>
    </location>
</feature>
<dbReference type="InParanoid" id="A0A6P8TCR9"/>
<dbReference type="Pfam" id="PF05485">
    <property type="entry name" value="THAP"/>
    <property type="match status" value="1"/>
</dbReference>
<dbReference type="AlphaFoldDB" id="A0A6P8TCR9"/>
<dbReference type="InterPro" id="IPR006612">
    <property type="entry name" value="THAP_Znf"/>
</dbReference>
<feature type="compositionally biased region" description="Basic and acidic residues" evidence="8">
    <location>
        <begin position="452"/>
        <end position="480"/>
    </location>
</feature>
<protein>
    <recommendedName>
        <fullName evidence="6">THAP domain-containing protein 1</fullName>
    </recommendedName>
</protein>
<dbReference type="GO" id="GO:0005654">
    <property type="term" value="C:nucleoplasm"/>
    <property type="evidence" value="ECO:0007669"/>
    <property type="project" value="UniProtKB-SubCell"/>
</dbReference>
<accession>A0A6P8TCR9</accession>
<dbReference type="PANTHER" id="PTHR46600">
    <property type="entry name" value="THAP DOMAIN-CONTAINING"/>
    <property type="match status" value="1"/>
</dbReference>
<feature type="region of interest" description="Disordered" evidence="8">
    <location>
        <begin position="428"/>
        <end position="488"/>
    </location>
</feature>
<name>A0A6P8TCR9_GYMAC</name>